<evidence type="ECO:0000313" key="1">
    <source>
        <dbReference type="EMBL" id="KAI4810305.1"/>
    </source>
</evidence>
<reference evidence="1" key="1">
    <citation type="submission" date="2022-05" db="EMBL/GenBank/DDBJ databases">
        <title>Chromosome-level genome of Chaenocephalus aceratus.</title>
        <authorList>
            <person name="Park H."/>
        </authorList>
    </citation>
    <scope>NUCLEOTIDE SEQUENCE</scope>
    <source>
        <strain evidence="1">KU_202001</strain>
    </source>
</reference>
<sequence length="78" mass="8231">MENEDDELRGGERAGDSYRREGPSSTRGAKANTQRGPDGIGEARGGEDEENVEQEAANVSDISQGTEAASDISQGPKH</sequence>
<dbReference type="EMBL" id="CM043801">
    <property type="protein sequence ID" value="KAI4810305.1"/>
    <property type="molecule type" value="Genomic_DNA"/>
</dbReference>
<gene>
    <name evidence="1" type="ORF">KUCAC02_019144</name>
</gene>
<protein>
    <submittedName>
        <fullName evidence="1">Uncharacterized protein</fullName>
    </submittedName>
</protein>
<keyword evidence="2" id="KW-1185">Reference proteome</keyword>
<name>A0ACB9WBY9_CHAAC</name>
<proteinExistence type="predicted"/>
<dbReference type="Proteomes" id="UP001057452">
    <property type="component" value="Chromosome 17"/>
</dbReference>
<accession>A0ACB9WBY9</accession>
<evidence type="ECO:0000313" key="2">
    <source>
        <dbReference type="Proteomes" id="UP001057452"/>
    </source>
</evidence>
<comment type="caution">
    <text evidence="1">The sequence shown here is derived from an EMBL/GenBank/DDBJ whole genome shotgun (WGS) entry which is preliminary data.</text>
</comment>
<organism evidence="1 2">
    <name type="scientific">Chaenocephalus aceratus</name>
    <name type="common">Blackfin icefish</name>
    <name type="synonym">Chaenichthys aceratus</name>
    <dbReference type="NCBI Taxonomy" id="36190"/>
    <lineage>
        <taxon>Eukaryota</taxon>
        <taxon>Metazoa</taxon>
        <taxon>Chordata</taxon>
        <taxon>Craniata</taxon>
        <taxon>Vertebrata</taxon>
        <taxon>Euteleostomi</taxon>
        <taxon>Actinopterygii</taxon>
        <taxon>Neopterygii</taxon>
        <taxon>Teleostei</taxon>
        <taxon>Neoteleostei</taxon>
        <taxon>Acanthomorphata</taxon>
        <taxon>Eupercaria</taxon>
        <taxon>Perciformes</taxon>
        <taxon>Notothenioidei</taxon>
        <taxon>Channichthyidae</taxon>
        <taxon>Chaenocephalus</taxon>
    </lineage>
</organism>